<dbReference type="PROSITE" id="PS50294">
    <property type="entry name" value="WD_REPEATS_REGION"/>
    <property type="match status" value="3"/>
</dbReference>
<dbReference type="AlphaFoldDB" id="A0A0D2J1B2"/>
<dbReference type="InterPro" id="IPR056125">
    <property type="entry name" value="DUF7708"/>
</dbReference>
<sequence length="1179" mass="131009">MSGAPVPSAKLSVGERLRQRFRSRSRASSPTPAPVSTKQSPGSPLIQILASSSPPSAGLVAANSPNASAASSSSQQATSNPSSLNILNDALKRLSDRDRATLREYILPSSGDIDLVLKQSLAAAEEKQRYCLAKRWRFIFAGREVVVKEVADKVVSWLNRFKDVGDIAASVDPVHAGLPWAGIRMLLEAAVSEANQMASLLVGCETALYMINRLKAYMDFLDGLPTTLTRTNFETSATELYARILQFLAQAIQIYQSTTVKRAFKAFWKDSDVHDFEDACNELGVRVEIEASNCDRTLSAQDRERTGKLKQDLERVLKELKKSHKLQESLDRLEIKIDLGKLPYAEGAMFNSYGDDHVTCHPATRLDLLGQIQEWAQQPDGKGIFWLKGMAGTGKSTISRTIAQWLDGQSHLGVVDLGASFFFKRGEGDRGSASRFFSTITRQLVLKIPGLDDLIADVITSDPLIFDKALGEQFDKLLYQPLRKVDVTPRDSPILVLVVDALDECEKEGDIQTILDLWSRIPRITTIRLRLLLTSRPELPIRLGFKDMSIDAYQDMSVDAYQDIVLYDAVPRTTIQHDISTFLKDEFSKFRKNYNADPPSGTPLDPDWPGAEVLEALVDMAVPLFIVAATVYRFVSDINYDPKEQLETILKFHGTGQLEQMEQTYLPVLTQLTQLFSSSRDTEKLYQEFRMIVGSIVTLAEPLSRKSLAALLQISPVTLKLRLNPLYSVLRVPDDLETPIRTLHLSFGEFLLSNKPRHESFGVDGPVTHRLLLTKCLQLLSGPNGLRENLCDLTYPGQPRREVEQTVINERLSPAFQYACRYWVHHAQQSKVRIHDEDEVHSFLRKHLLHWLEALSLMNRVAEVIGHINVLSSLLSANGSSHLSAFLGDARRIVLSNRYIVELAPLQIYSSAMTFAPQTSLVRKMCGPNPKWILKCPITAATWSAELQTLEGHTHYVKAMAFSPDGSLLVSASIDHTVRLWKVSTGQAVQTLQGHTNSVRAVVFSPDGSLLASASDDGAVRLWKVSTGQAVQTLEGHTSLGHTNFVEAVAFSPDGSLLASASCDHTVRLWKVGTDQQAWKYEKLPGITTISFSLDNTALLTNRGTISIDDKTLCSTIESSNETAITIKNGWLRQGDYNLLWLPLEYRRDSSAFYGNTIAIGLNSGQVKFIQLDNLEVSR</sequence>
<dbReference type="STRING" id="1442369.A0A0D2J1B2"/>
<feature type="coiled-coil region" evidence="7">
    <location>
        <begin position="303"/>
        <end position="330"/>
    </location>
</feature>
<organism evidence="10 11">
    <name type="scientific">Rhinocladiella mackenziei CBS 650.93</name>
    <dbReference type="NCBI Taxonomy" id="1442369"/>
    <lineage>
        <taxon>Eukaryota</taxon>
        <taxon>Fungi</taxon>
        <taxon>Dikarya</taxon>
        <taxon>Ascomycota</taxon>
        <taxon>Pezizomycotina</taxon>
        <taxon>Eurotiomycetes</taxon>
        <taxon>Chaetothyriomycetidae</taxon>
        <taxon>Chaetothyriales</taxon>
        <taxon>Herpotrichiellaceae</taxon>
        <taxon>Rhinocladiella</taxon>
    </lineage>
</organism>
<dbReference type="RefSeq" id="XP_013269811.1">
    <property type="nucleotide sequence ID" value="XM_013414357.1"/>
</dbReference>
<dbReference type="SMART" id="SM00320">
    <property type="entry name" value="WD40"/>
    <property type="match status" value="3"/>
</dbReference>
<comment type="function">
    <text evidence="5">Involved in mitochondrial fission. Acts as an adapter protein required to form mitochondrial fission complexes. Formation of these complexes is required to promote constriction and fission of the mitochondrial compartment at a late step in mitochondrial division.</text>
</comment>
<dbReference type="Proteomes" id="UP000053617">
    <property type="component" value="Unassembled WGS sequence"/>
</dbReference>
<evidence type="ECO:0000313" key="11">
    <source>
        <dbReference type="Proteomes" id="UP000053617"/>
    </source>
</evidence>
<dbReference type="OrthoDB" id="674604at2759"/>
<dbReference type="InterPro" id="IPR001680">
    <property type="entry name" value="WD40_rpt"/>
</dbReference>
<evidence type="ECO:0000259" key="9">
    <source>
        <dbReference type="PROSITE" id="PS50837"/>
    </source>
</evidence>
<dbReference type="InterPro" id="IPR015943">
    <property type="entry name" value="WD40/YVTN_repeat-like_dom_sf"/>
</dbReference>
<dbReference type="InterPro" id="IPR020472">
    <property type="entry name" value="WD40_PAC1"/>
</dbReference>
<evidence type="ECO:0000256" key="4">
    <source>
        <dbReference type="ARBA" id="ARBA00039789"/>
    </source>
</evidence>
<feature type="compositionally biased region" description="Low complexity" evidence="8">
    <location>
        <begin position="61"/>
        <end position="82"/>
    </location>
</feature>
<evidence type="ECO:0000256" key="7">
    <source>
        <dbReference type="SAM" id="Coils"/>
    </source>
</evidence>
<dbReference type="Gene3D" id="3.40.50.300">
    <property type="entry name" value="P-loop containing nucleotide triphosphate hydrolases"/>
    <property type="match status" value="1"/>
</dbReference>
<feature type="repeat" description="WD" evidence="6">
    <location>
        <begin position="992"/>
        <end position="1033"/>
    </location>
</feature>
<gene>
    <name evidence="10" type="ORF">Z518_08617</name>
</gene>
<feature type="domain" description="NACHT" evidence="9">
    <location>
        <begin position="383"/>
        <end position="537"/>
    </location>
</feature>
<keyword evidence="7" id="KW-0175">Coiled coil</keyword>
<evidence type="ECO:0000256" key="2">
    <source>
        <dbReference type="ARBA" id="ARBA00022737"/>
    </source>
</evidence>
<dbReference type="Pfam" id="PF24809">
    <property type="entry name" value="DUF7708"/>
    <property type="match status" value="1"/>
</dbReference>
<feature type="region of interest" description="Disordered" evidence="8">
    <location>
        <begin position="1"/>
        <end position="82"/>
    </location>
</feature>
<dbReference type="EMBL" id="KN847480">
    <property type="protein sequence ID" value="KIX02675.1"/>
    <property type="molecule type" value="Genomic_DNA"/>
</dbReference>
<dbReference type="Pfam" id="PF24883">
    <property type="entry name" value="NPHP3_N"/>
    <property type="match status" value="1"/>
</dbReference>
<dbReference type="HOGENOM" id="CLU_000288_6_16_1"/>
<dbReference type="VEuPathDB" id="FungiDB:Z518_08617"/>
<dbReference type="GO" id="GO:1990234">
    <property type="term" value="C:transferase complex"/>
    <property type="evidence" value="ECO:0007669"/>
    <property type="project" value="UniProtKB-ARBA"/>
</dbReference>
<evidence type="ECO:0000256" key="1">
    <source>
        <dbReference type="ARBA" id="ARBA00022574"/>
    </source>
</evidence>
<feature type="repeat" description="WD" evidence="6">
    <location>
        <begin position="950"/>
        <end position="991"/>
    </location>
</feature>
<dbReference type="Pfam" id="PF00400">
    <property type="entry name" value="WD40"/>
    <property type="match status" value="3"/>
</dbReference>
<evidence type="ECO:0000256" key="6">
    <source>
        <dbReference type="PROSITE-ProRule" id="PRU00221"/>
    </source>
</evidence>
<dbReference type="PROSITE" id="PS50837">
    <property type="entry name" value="NACHT"/>
    <property type="match status" value="1"/>
</dbReference>
<evidence type="ECO:0000256" key="3">
    <source>
        <dbReference type="ARBA" id="ARBA00038415"/>
    </source>
</evidence>
<name>A0A0D2J1B2_9EURO</name>
<feature type="repeat" description="WD" evidence="6">
    <location>
        <begin position="1039"/>
        <end position="1080"/>
    </location>
</feature>
<accession>A0A0D2J1B2</accession>
<proteinExistence type="inferred from homology"/>
<evidence type="ECO:0000313" key="10">
    <source>
        <dbReference type="EMBL" id="KIX02675.1"/>
    </source>
</evidence>
<reference evidence="10 11" key="1">
    <citation type="submission" date="2015-01" db="EMBL/GenBank/DDBJ databases">
        <title>The Genome Sequence of Rhinocladiella mackenzie CBS 650.93.</title>
        <authorList>
            <consortium name="The Broad Institute Genomics Platform"/>
            <person name="Cuomo C."/>
            <person name="de Hoog S."/>
            <person name="Gorbushina A."/>
            <person name="Stielow B."/>
            <person name="Teixiera M."/>
            <person name="Abouelleil A."/>
            <person name="Chapman S.B."/>
            <person name="Priest M."/>
            <person name="Young S.K."/>
            <person name="Wortman J."/>
            <person name="Nusbaum C."/>
            <person name="Birren B."/>
        </authorList>
    </citation>
    <scope>NUCLEOTIDE SEQUENCE [LARGE SCALE GENOMIC DNA]</scope>
    <source>
        <strain evidence="10 11">CBS 650.93</strain>
    </source>
</reference>
<dbReference type="InterPro" id="IPR007111">
    <property type="entry name" value="NACHT_NTPase"/>
</dbReference>
<keyword evidence="11" id="KW-1185">Reference proteome</keyword>
<dbReference type="InterPro" id="IPR027417">
    <property type="entry name" value="P-loop_NTPase"/>
</dbReference>
<evidence type="ECO:0000256" key="8">
    <source>
        <dbReference type="SAM" id="MobiDB-lite"/>
    </source>
</evidence>
<protein>
    <recommendedName>
        <fullName evidence="4">Mitochondrial division protein 1</fullName>
    </recommendedName>
</protein>
<dbReference type="PROSITE" id="PS50082">
    <property type="entry name" value="WD_REPEATS_2"/>
    <property type="match status" value="3"/>
</dbReference>
<comment type="similarity">
    <text evidence="3">Belongs to the WD repeat MDV1/CAF4 family.</text>
</comment>
<dbReference type="GeneID" id="25296688"/>
<dbReference type="SUPFAM" id="SSF52540">
    <property type="entry name" value="P-loop containing nucleoside triphosphate hydrolases"/>
    <property type="match status" value="1"/>
</dbReference>
<dbReference type="PANTHER" id="PTHR22847:SF637">
    <property type="entry name" value="WD REPEAT DOMAIN 5B"/>
    <property type="match status" value="1"/>
</dbReference>
<keyword evidence="1 6" id="KW-0853">WD repeat</keyword>
<dbReference type="CDD" id="cd00200">
    <property type="entry name" value="WD40"/>
    <property type="match status" value="1"/>
</dbReference>
<dbReference type="InterPro" id="IPR056884">
    <property type="entry name" value="NPHP3-like_N"/>
</dbReference>
<dbReference type="PRINTS" id="PR00320">
    <property type="entry name" value="GPROTEINBRPT"/>
</dbReference>
<dbReference type="InterPro" id="IPR036322">
    <property type="entry name" value="WD40_repeat_dom_sf"/>
</dbReference>
<evidence type="ECO:0000256" key="5">
    <source>
        <dbReference type="ARBA" id="ARBA00043913"/>
    </source>
</evidence>
<dbReference type="SUPFAM" id="SSF50978">
    <property type="entry name" value="WD40 repeat-like"/>
    <property type="match status" value="1"/>
</dbReference>
<dbReference type="PANTHER" id="PTHR22847">
    <property type="entry name" value="WD40 REPEAT PROTEIN"/>
    <property type="match status" value="1"/>
</dbReference>
<keyword evidence="2" id="KW-0677">Repeat</keyword>
<dbReference type="Gene3D" id="2.130.10.10">
    <property type="entry name" value="YVTN repeat-like/Quinoprotein amine dehydrogenase"/>
    <property type="match status" value="2"/>
</dbReference>